<name>A0A3P5XM35_STRCB</name>
<evidence type="ECO:0000313" key="2">
    <source>
        <dbReference type="Proteomes" id="UP000280759"/>
    </source>
</evidence>
<evidence type="ECO:0000313" key="1">
    <source>
        <dbReference type="EMBL" id="VDC41735.1"/>
    </source>
</evidence>
<dbReference type="InterPro" id="IPR036812">
    <property type="entry name" value="NAD(P)_OxRdtase_dom_sf"/>
</dbReference>
<gene>
    <name evidence="1" type="ORF">FMV2238Y02_01960</name>
</gene>
<dbReference type="EMBL" id="UXEP01000002">
    <property type="protein sequence ID" value="VDC41735.1"/>
    <property type="molecule type" value="Genomic_DNA"/>
</dbReference>
<sequence length="88" mass="9892">MGKTIKMTSGYEIPVLGFGTYQAADGEEAYQSILAAIKAGRRYSLRSLNVDLEPFLMFFGQLLVTVCHLQLNSLMLNGLCYFQFLLFL</sequence>
<dbReference type="AlphaFoldDB" id="A0A3P5XM35"/>
<proteinExistence type="predicted"/>
<evidence type="ECO:0008006" key="3">
    <source>
        <dbReference type="Google" id="ProtNLM"/>
    </source>
</evidence>
<accession>A0A3P5XM35</accession>
<dbReference type="SUPFAM" id="SSF51430">
    <property type="entry name" value="NAD(P)-linked oxidoreductase"/>
    <property type="match status" value="1"/>
</dbReference>
<keyword evidence="2" id="KW-1185">Reference proteome</keyword>
<dbReference type="Proteomes" id="UP000280759">
    <property type="component" value="Unassembled WGS sequence"/>
</dbReference>
<organism evidence="1 2">
    <name type="scientific">Streptococcus canis</name>
    <dbReference type="NCBI Taxonomy" id="1329"/>
    <lineage>
        <taxon>Bacteria</taxon>
        <taxon>Bacillati</taxon>
        <taxon>Bacillota</taxon>
        <taxon>Bacilli</taxon>
        <taxon>Lactobacillales</taxon>
        <taxon>Streptococcaceae</taxon>
        <taxon>Streptococcus</taxon>
    </lineage>
</organism>
<reference evidence="1 2" key="1">
    <citation type="submission" date="2018-10" db="EMBL/GenBank/DDBJ databases">
        <authorList>
            <consortium name="Molecular Microbiology and Infection Unit (UMMI)"/>
            <person name="Machado M."/>
        </authorList>
    </citation>
    <scope>NUCLEOTIDE SEQUENCE [LARGE SCALE GENOMIC DNA]</scope>
    <source>
        <strain evidence="1">FMV2238.02</strain>
    </source>
</reference>
<protein>
    <recommendedName>
        <fullName evidence="3">NADP-dependent oxidoreductase domain-containing protein</fullName>
    </recommendedName>
</protein>
<dbReference type="Gene3D" id="3.20.20.100">
    <property type="entry name" value="NADP-dependent oxidoreductase domain"/>
    <property type="match status" value="1"/>
</dbReference>